<dbReference type="EMBL" id="MRZV01000555">
    <property type="protein sequence ID" value="PIK47826.1"/>
    <property type="molecule type" value="Genomic_DNA"/>
</dbReference>
<organism evidence="3 4">
    <name type="scientific">Stichopus japonicus</name>
    <name type="common">Sea cucumber</name>
    <dbReference type="NCBI Taxonomy" id="307972"/>
    <lineage>
        <taxon>Eukaryota</taxon>
        <taxon>Metazoa</taxon>
        <taxon>Echinodermata</taxon>
        <taxon>Eleutherozoa</taxon>
        <taxon>Echinozoa</taxon>
        <taxon>Holothuroidea</taxon>
        <taxon>Aspidochirotacea</taxon>
        <taxon>Aspidochirotida</taxon>
        <taxon>Stichopodidae</taxon>
        <taxon>Apostichopus</taxon>
    </lineage>
</organism>
<comment type="caution">
    <text evidence="3">The sequence shown here is derived from an EMBL/GenBank/DDBJ whole genome shotgun (WGS) entry which is preliminary data.</text>
</comment>
<evidence type="ECO:0000259" key="2">
    <source>
        <dbReference type="Pfam" id="PF00144"/>
    </source>
</evidence>
<dbReference type="PANTHER" id="PTHR46520:SF1">
    <property type="entry name" value="SERINE BETA-LACTAMASE-LIKE PROTEIN LACTB, MITOCHONDRIAL"/>
    <property type="match status" value="1"/>
</dbReference>
<dbReference type="OrthoDB" id="5946976at2759"/>
<dbReference type="PANTHER" id="PTHR46520">
    <property type="entry name" value="SERINE BETA-LACTAMASE-LIKE PROTEIN LACTB, MITOCHONDRIAL"/>
    <property type="match status" value="1"/>
</dbReference>
<evidence type="ECO:0000313" key="3">
    <source>
        <dbReference type="EMBL" id="PIK47826.1"/>
    </source>
</evidence>
<feature type="domain" description="Beta-lactamase-related" evidence="2">
    <location>
        <begin position="229"/>
        <end position="345"/>
    </location>
</feature>
<feature type="compositionally biased region" description="Polar residues" evidence="1">
    <location>
        <begin position="182"/>
        <end position="196"/>
    </location>
</feature>
<proteinExistence type="predicted"/>
<feature type="region of interest" description="Disordered" evidence="1">
    <location>
        <begin position="182"/>
        <end position="213"/>
    </location>
</feature>
<dbReference type="GO" id="GO:0006508">
    <property type="term" value="P:proteolysis"/>
    <property type="evidence" value="ECO:0007669"/>
    <property type="project" value="TreeGrafter"/>
</dbReference>
<dbReference type="GO" id="GO:0008233">
    <property type="term" value="F:peptidase activity"/>
    <property type="evidence" value="ECO:0007669"/>
    <property type="project" value="TreeGrafter"/>
</dbReference>
<feature type="domain" description="Beta-lactamase-related" evidence="2">
    <location>
        <begin position="36"/>
        <end position="146"/>
    </location>
</feature>
<dbReference type="InterPro" id="IPR052794">
    <property type="entry name" value="Mito_Ser_Protease_LACTB"/>
</dbReference>
<gene>
    <name evidence="3" type="ORF">BSL78_15300</name>
</gene>
<dbReference type="AlphaFoldDB" id="A0A2G8KIL1"/>
<dbReference type="GO" id="GO:0005739">
    <property type="term" value="C:mitochondrion"/>
    <property type="evidence" value="ECO:0007669"/>
    <property type="project" value="TreeGrafter"/>
</dbReference>
<sequence>MLLAKSSSSELSSGSKVILKDTLRNAEIAISESRTLLQRVKDEHGCPGIVAAVSINGHHIWSDAIGLSDVENRFPMTTDHVIRIASISKVLTVTALAKLWERKKLDIDKPVQEFVPSFPEKTWENKKVTITTRQLLSHLSGIRHYEKVVSKEDTLMVTSNSTKESLARKNYGSILQDSDRTSNNITSLSDTTASSTHLKKRNKESEISSGIKENEDIGDGKYVEFFSRKKYEKVSEALDQFKDDPLVNKPGTKFLYSTHAWTLVSAVIESAAKKPYLEVMKEMFDDLGLNHTLPDQHALLIPNRSRLYQRSKKTKKLENAPYVDVSNKWAGGGFMSTVDDLITFADAMLYSYQFSASSTGPLVRSTRG</sequence>
<dbReference type="Gene3D" id="3.40.710.10">
    <property type="entry name" value="DD-peptidase/beta-lactamase superfamily"/>
    <property type="match status" value="2"/>
</dbReference>
<dbReference type="SUPFAM" id="SSF56601">
    <property type="entry name" value="beta-lactamase/transpeptidase-like"/>
    <property type="match status" value="1"/>
</dbReference>
<reference evidence="3 4" key="1">
    <citation type="journal article" date="2017" name="PLoS Biol.">
        <title>The sea cucumber genome provides insights into morphological evolution and visceral regeneration.</title>
        <authorList>
            <person name="Zhang X."/>
            <person name="Sun L."/>
            <person name="Yuan J."/>
            <person name="Sun Y."/>
            <person name="Gao Y."/>
            <person name="Zhang L."/>
            <person name="Li S."/>
            <person name="Dai H."/>
            <person name="Hamel J.F."/>
            <person name="Liu C."/>
            <person name="Yu Y."/>
            <person name="Liu S."/>
            <person name="Lin W."/>
            <person name="Guo K."/>
            <person name="Jin S."/>
            <person name="Xu P."/>
            <person name="Storey K.B."/>
            <person name="Huan P."/>
            <person name="Zhang T."/>
            <person name="Zhou Y."/>
            <person name="Zhang J."/>
            <person name="Lin C."/>
            <person name="Li X."/>
            <person name="Xing L."/>
            <person name="Huo D."/>
            <person name="Sun M."/>
            <person name="Wang L."/>
            <person name="Mercier A."/>
            <person name="Li F."/>
            <person name="Yang H."/>
            <person name="Xiang J."/>
        </authorList>
    </citation>
    <scope>NUCLEOTIDE SEQUENCE [LARGE SCALE GENOMIC DNA]</scope>
    <source>
        <strain evidence="3">Shaxun</strain>
        <tissue evidence="3">Muscle</tissue>
    </source>
</reference>
<dbReference type="InterPro" id="IPR001466">
    <property type="entry name" value="Beta-lactam-related"/>
</dbReference>
<evidence type="ECO:0000256" key="1">
    <source>
        <dbReference type="SAM" id="MobiDB-lite"/>
    </source>
</evidence>
<evidence type="ECO:0000313" key="4">
    <source>
        <dbReference type="Proteomes" id="UP000230750"/>
    </source>
</evidence>
<accession>A0A2G8KIL1</accession>
<name>A0A2G8KIL1_STIJA</name>
<dbReference type="GO" id="GO:0019216">
    <property type="term" value="P:regulation of lipid metabolic process"/>
    <property type="evidence" value="ECO:0007669"/>
    <property type="project" value="TreeGrafter"/>
</dbReference>
<protein>
    <recommendedName>
        <fullName evidence="2">Beta-lactamase-related domain-containing protein</fullName>
    </recommendedName>
</protein>
<dbReference type="Proteomes" id="UP000230750">
    <property type="component" value="Unassembled WGS sequence"/>
</dbReference>
<dbReference type="Pfam" id="PF00144">
    <property type="entry name" value="Beta-lactamase"/>
    <property type="match status" value="2"/>
</dbReference>
<dbReference type="STRING" id="307972.A0A2G8KIL1"/>
<keyword evidence="4" id="KW-1185">Reference proteome</keyword>
<dbReference type="InterPro" id="IPR012338">
    <property type="entry name" value="Beta-lactam/transpept-like"/>
</dbReference>